<keyword evidence="3" id="KW-1185">Reference proteome</keyword>
<gene>
    <name evidence="2" type="ORF">V1478_010506</name>
</gene>
<keyword evidence="1" id="KW-0812">Transmembrane</keyword>
<name>A0ABD2AI89_VESSQ</name>
<proteinExistence type="predicted"/>
<organism evidence="2 3">
    <name type="scientific">Vespula squamosa</name>
    <name type="common">Southern yellow jacket</name>
    <name type="synonym">Wasp</name>
    <dbReference type="NCBI Taxonomy" id="30214"/>
    <lineage>
        <taxon>Eukaryota</taxon>
        <taxon>Metazoa</taxon>
        <taxon>Ecdysozoa</taxon>
        <taxon>Arthropoda</taxon>
        <taxon>Hexapoda</taxon>
        <taxon>Insecta</taxon>
        <taxon>Pterygota</taxon>
        <taxon>Neoptera</taxon>
        <taxon>Endopterygota</taxon>
        <taxon>Hymenoptera</taxon>
        <taxon>Apocrita</taxon>
        <taxon>Aculeata</taxon>
        <taxon>Vespoidea</taxon>
        <taxon>Vespidae</taxon>
        <taxon>Vespinae</taxon>
        <taxon>Vespula</taxon>
    </lineage>
</organism>
<feature type="transmembrane region" description="Helical" evidence="1">
    <location>
        <begin position="12"/>
        <end position="32"/>
    </location>
</feature>
<dbReference type="Proteomes" id="UP001607302">
    <property type="component" value="Unassembled WGS sequence"/>
</dbReference>
<protein>
    <submittedName>
        <fullName evidence="2">Uncharacterized protein</fullName>
    </submittedName>
</protein>
<evidence type="ECO:0000313" key="2">
    <source>
        <dbReference type="EMBL" id="KAL2720240.1"/>
    </source>
</evidence>
<evidence type="ECO:0000256" key="1">
    <source>
        <dbReference type="SAM" id="Phobius"/>
    </source>
</evidence>
<comment type="caution">
    <text evidence="2">The sequence shown here is derived from an EMBL/GenBank/DDBJ whole genome shotgun (WGS) entry which is preliminary data.</text>
</comment>
<dbReference type="EMBL" id="JAUDFV010000147">
    <property type="protein sequence ID" value="KAL2720240.1"/>
    <property type="molecule type" value="Genomic_DNA"/>
</dbReference>
<accession>A0ABD2AI89</accession>
<feature type="transmembrane region" description="Helical" evidence="1">
    <location>
        <begin position="71"/>
        <end position="93"/>
    </location>
</feature>
<keyword evidence="1" id="KW-0472">Membrane</keyword>
<keyword evidence="1" id="KW-1133">Transmembrane helix</keyword>
<reference evidence="2 3" key="1">
    <citation type="journal article" date="2024" name="Ann. Entomol. Soc. Am.">
        <title>Genomic analyses of the southern and eastern yellowjacket wasps (Hymenoptera: Vespidae) reveal evolutionary signatures of social life.</title>
        <authorList>
            <person name="Catto M.A."/>
            <person name="Caine P.B."/>
            <person name="Orr S.E."/>
            <person name="Hunt B.G."/>
            <person name="Goodisman M.A.D."/>
        </authorList>
    </citation>
    <scope>NUCLEOTIDE SEQUENCE [LARGE SCALE GENOMIC DNA]</scope>
    <source>
        <strain evidence="2">233</strain>
        <tissue evidence="2">Head and thorax</tissue>
    </source>
</reference>
<evidence type="ECO:0000313" key="3">
    <source>
        <dbReference type="Proteomes" id="UP001607302"/>
    </source>
</evidence>
<sequence length="130" mass="15224">MKNPPLFKQLHIYAYLIFSYILISYEIQLLWITVEDIIKNGNAIEIVETDIILFCASGPQKIPYLSYSSNIIIIFVTMIIVIFISYILFMYFAKLTHTLSELPKIKNVNISVTYDRKQTSKEMFDLKMII</sequence>
<dbReference type="AlphaFoldDB" id="A0ABD2AI89"/>